<dbReference type="GO" id="GO:0006298">
    <property type="term" value="P:mismatch repair"/>
    <property type="evidence" value="ECO:0007669"/>
    <property type="project" value="TreeGrafter"/>
</dbReference>
<organism evidence="15 16">
    <name type="scientific">Phaeocystidibacter marisrubri</name>
    <dbReference type="NCBI Taxonomy" id="1577780"/>
    <lineage>
        <taxon>Bacteria</taxon>
        <taxon>Pseudomonadati</taxon>
        <taxon>Bacteroidota</taxon>
        <taxon>Flavobacteriia</taxon>
        <taxon>Flavobacteriales</taxon>
        <taxon>Phaeocystidibacteraceae</taxon>
        <taxon>Phaeocystidibacter</taxon>
    </lineage>
</organism>
<evidence type="ECO:0000256" key="6">
    <source>
        <dbReference type="ARBA" id="ARBA00022023"/>
    </source>
</evidence>
<dbReference type="EMBL" id="WBVQ01000002">
    <property type="protein sequence ID" value="KAB2815887.1"/>
    <property type="molecule type" value="Genomic_DNA"/>
</dbReference>
<evidence type="ECO:0000256" key="4">
    <source>
        <dbReference type="ARBA" id="ARBA00008343"/>
    </source>
</evidence>
<dbReference type="PANTHER" id="PTHR42944">
    <property type="entry name" value="ADENINE DNA GLYCOSYLASE"/>
    <property type="match status" value="1"/>
</dbReference>
<evidence type="ECO:0000256" key="1">
    <source>
        <dbReference type="ARBA" id="ARBA00000843"/>
    </source>
</evidence>
<evidence type="ECO:0000256" key="9">
    <source>
        <dbReference type="ARBA" id="ARBA00022801"/>
    </source>
</evidence>
<dbReference type="GO" id="GO:0006284">
    <property type="term" value="P:base-excision repair"/>
    <property type="evidence" value="ECO:0007669"/>
    <property type="project" value="InterPro"/>
</dbReference>
<dbReference type="AlphaFoldDB" id="A0A6L3ZEK8"/>
<evidence type="ECO:0000313" key="16">
    <source>
        <dbReference type="Proteomes" id="UP000484164"/>
    </source>
</evidence>
<evidence type="ECO:0000256" key="8">
    <source>
        <dbReference type="ARBA" id="ARBA00022763"/>
    </source>
</evidence>
<dbReference type="InterPro" id="IPR044298">
    <property type="entry name" value="MIG/MutY"/>
</dbReference>
<dbReference type="EC" id="3.2.2.31" evidence="5"/>
<dbReference type="InterPro" id="IPR005760">
    <property type="entry name" value="A/G_AdeGlyc_MutY"/>
</dbReference>
<sequence length="340" mass="38756">MDLSTKLRAWYRFNARKLPWRETTDPYAIWLSEVILQQTRVTQGLPYFDRFLETFPNVESLAASSEDKLMKLWEGLGYYSRARNLHKGAKYIVENGFPTSYDEWLKVPGVGPYTAAAIASFALHEEKAVVDGNVNRVIARLFAIHEPVNSTAGRKIIEEKASALIRKNPPAEHNQAIMELGALVCSPKSPDCSICPWNTECLALATGLVNTLPVKIKKTKVMEEDLYYTAIYSLNGLYVQKRGVDGIWKSLYELIPISGNSLSLEPDMKLSSERFNTTHLLSHRKLNLHIDVIEWPIQSPELWEGYTLVRWNDIDNLAFPKPIRHWLDNNLLPLRLGSED</sequence>
<evidence type="ECO:0000256" key="7">
    <source>
        <dbReference type="ARBA" id="ARBA00022723"/>
    </source>
</evidence>
<name>A0A6L3ZEK8_9FLAO</name>
<comment type="caution">
    <text evidence="15">The sequence shown here is derived from an EMBL/GenBank/DDBJ whole genome shotgun (WGS) entry which is preliminary data.</text>
</comment>
<evidence type="ECO:0000256" key="10">
    <source>
        <dbReference type="ARBA" id="ARBA00023004"/>
    </source>
</evidence>
<evidence type="ECO:0000256" key="12">
    <source>
        <dbReference type="ARBA" id="ARBA00023204"/>
    </source>
</evidence>
<keyword evidence="12" id="KW-0234">DNA repair</keyword>
<evidence type="ECO:0000256" key="13">
    <source>
        <dbReference type="ARBA" id="ARBA00023295"/>
    </source>
</evidence>
<evidence type="ECO:0000256" key="11">
    <source>
        <dbReference type="ARBA" id="ARBA00023014"/>
    </source>
</evidence>
<dbReference type="Gene3D" id="1.10.340.30">
    <property type="entry name" value="Hypothetical protein, domain 2"/>
    <property type="match status" value="1"/>
</dbReference>
<evidence type="ECO:0000256" key="5">
    <source>
        <dbReference type="ARBA" id="ARBA00012045"/>
    </source>
</evidence>
<dbReference type="InterPro" id="IPR003265">
    <property type="entry name" value="HhH-GPD_domain"/>
</dbReference>
<dbReference type="SMART" id="SM00478">
    <property type="entry name" value="ENDO3c"/>
    <property type="match status" value="1"/>
</dbReference>
<comment type="function">
    <text evidence="3">Adenine glycosylase active on G-A mispairs. MutY also corrects error-prone DNA synthesis past GO lesions which are due to the oxidatively damaged form of guanine: 7,8-dihydro-8-oxoguanine (8-oxo-dGTP).</text>
</comment>
<dbReference type="CDD" id="cd00056">
    <property type="entry name" value="ENDO3c"/>
    <property type="match status" value="1"/>
</dbReference>
<dbReference type="PANTHER" id="PTHR42944:SF1">
    <property type="entry name" value="ADENINE DNA GLYCOSYLASE"/>
    <property type="match status" value="1"/>
</dbReference>
<evidence type="ECO:0000259" key="14">
    <source>
        <dbReference type="SMART" id="SM00478"/>
    </source>
</evidence>
<reference evidence="15 16" key="1">
    <citation type="submission" date="2019-10" db="EMBL/GenBank/DDBJ databases">
        <title>Genome sequence of Phaeocystidibacter marisrubri JCM30614 (type strain).</title>
        <authorList>
            <person name="Bowman J.P."/>
        </authorList>
    </citation>
    <scope>NUCLEOTIDE SEQUENCE [LARGE SCALE GENOMIC DNA]</scope>
    <source>
        <strain evidence="15 16">JCM 30614</strain>
    </source>
</reference>
<dbReference type="RefSeq" id="WP_151693316.1">
    <property type="nucleotide sequence ID" value="NZ_BMGX01000001.1"/>
</dbReference>
<dbReference type="GO" id="GO:0046872">
    <property type="term" value="F:metal ion binding"/>
    <property type="evidence" value="ECO:0007669"/>
    <property type="project" value="UniProtKB-KW"/>
</dbReference>
<dbReference type="InterPro" id="IPR023170">
    <property type="entry name" value="HhH_base_excis_C"/>
</dbReference>
<keyword evidence="7" id="KW-0479">Metal-binding</keyword>
<dbReference type="NCBIfam" id="TIGR01084">
    <property type="entry name" value="mutY"/>
    <property type="match status" value="1"/>
</dbReference>
<keyword evidence="13" id="KW-0326">Glycosidase</keyword>
<dbReference type="Pfam" id="PF00730">
    <property type="entry name" value="HhH-GPD"/>
    <property type="match status" value="1"/>
</dbReference>
<dbReference type="InterPro" id="IPR000445">
    <property type="entry name" value="HhH_motif"/>
</dbReference>
<keyword evidence="16" id="KW-1185">Reference proteome</keyword>
<evidence type="ECO:0000256" key="3">
    <source>
        <dbReference type="ARBA" id="ARBA00002933"/>
    </source>
</evidence>
<comment type="similarity">
    <text evidence="4">Belongs to the Nth/MutY family.</text>
</comment>
<keyword evidence="9" id="KW-0378">Hydrolase</keyword>
<dbReference type="SUPFAM" id="SSF48150">
    <property type="entry name" value="DNA-glycosylase"/>
    <property type="match status" value="1"/>
</dbReference>
<evidence type="ECO:0000313" key="15">
    <source>
        <dbReference type="EMBL" id="KAB2815887.1"/>
    </source>
</evidence>
<proteinExistence type="inferred from homology"/>
<dbReference type="InterPro" id="IPR011257">
    <property type="entry name" value="DNA_glycosylase"/>
</dbReference>
<dbReference type="OrthoDB" id="9802365at2"/>
<protein>
    <recommendedName>
        <fullName evidence="6">Adenine DNA glycosylase</fullName>
        <ecNumber evidence="5">3.2.2.31</ecNumber>
    </recommendedName>
</protein>
<dbReference type="Proteomes" id="UP000484164">
    <property type="component" value="Unassembled WGS sequence"/>
</dbReference>
<keyword evidence="8" id="KW-0227">DNA damage</keyword>
<keyword evidence="10" id="KW-0408">Iron</keyword>
<accession>A0A6L3ZEK8</accession>
<dbReference type="GO" id="GO:0035485">
    <property type="term" value="F:adenine/guanine mispair binding"/>
    <property type="evidence" value="ECO:0007669"/>
    <property type="project" value="TreeGrafter"/>
</dbReference>
<evidence type="ECO:0000256" key="2">
    <source>
        <dbReference type="ARBA" id="ARBA00001966"/>
    </source>
</evidence>
<keyword evidence="11" id="KW-0411">Iron-sulfur</keyword>
<dbReference type="GO" id="GO:0034039">
    <property type="term" value="F:8-oxo-7,8-dihydroguanine DNA N-glycosylase activity"/>
    <property type="evidence" value="ECO:0007669"/>
    <property type="project" value="TreeGrafter"/>
</dbReference>
<gene>
    <name evidence="15" type="primary">mutY</name>
    <name evidence="15" type="ORF">F8C82_09315</name>
</gene>
<feature type="domain" description="HhH-GPD" evidence="14">
    <location>
        <begin position="35"/>
        <end position="183"/>
    </location>
</feature>
<dbReference type="GO" id="GO:0032357">
    <property type="term" value="F:oxidized purine DNA binding"/>
    <property type="evidence" value="ECO:0007669"/>
    <property type="project" value="TreeGrafter"/>
</dbReference>
<dbReference type="Gene3D" id="1.10.1670.10">
    <property type="entry name" value="Helix-hairpin-Helix base-excision DNA repair enzymes (C-terminal)"/>
    <property type="match status" value="1"/>
</dbReference>
<comment type="catalytic activity">
    <reaction evidence="1">
        <text>Hydrolyzes free adenine bases from 7,8-dihydro-8-oxoguanine:adenine mismatched double-stranded DNA, leaving an apurinic site.</text>
        <dbReference type="EC" id="3.2.2.31"/>
    </reaction>
</comment>
<dbReference type="GO" id="GO:0000701">
    <property type="term" value="F:purine-specific mismatch base pair DNA N-glycosylase activity"/>
    <property type="evidence" value="ECO:0007669"/>
    <property type="project" value="UniProtKB-EC"/>
</dbReference>
<dbReference type="GO" id="GO:0051536">
    <property type="term" value="F:iron-sulfur cluster binding"/>
    <property type="evidence" value="ECO:0007669"/>
    <property type="project" value="UniProtKB-KW"/>
</dbReference>
<dbReference type="Pfam" id="PF00633">
    <property type="entry name" value="HHH"/>
    <property type="match status" value="1"/>
</dbReference>
<comment type="cofactor">
    <cofactor evidence="2">
        <name>[4Fe-4S] cluster</name>
        <dbReference type="ChEBI" id="CHEBI:49883"/>
    </cofactor>
</comment>